<dbReference type="EC" id="2.4.1.-" evidence="5"/>
<keyword evidence="8" id="KW-1185">Reference proteome</keyword>
<dbReference type="Gramene" id="ONI03011">
    <property type="protein sequence ID" value="ONI03011"/>
    <property type="gene ID" value="PRUPE_6G233200"/>
</dbReference>
<evidence type="ECO:0000256" key="2">
    <source>
        <dbReference type="ARBA" id="ARBA00022676"/>
    </source>
</evidence>
<keyword evidence="2 4" id="KW-0328">Glycosyltransferase</keyword>
<dbReference type="InterPro" id="IPR058980">
    <property type="entry name" value="Glyco_transf_N"/>
</dbReference>
<evidence type="ECO:0000256" key="5">
    <source>
        <dbReference type="RuleBase" id="RU362057"/>
    </source>
</evidence>
<dbReference type="Pfam" id="PF26168">
    <property type="entry name" value="Glyco_transf_N"/>
    <property type="match status" value="1"/>
</dbReference>
<dbReference type="Pfam" id="PF00201">
    <property type="entry name" value="UDPGT"/>
    <property type="match status" value="1"/>
</dbReference>
<dbReference type="PANTHER" id="PTHR11926">
    <property type="entry name" value="GLUCOSYL/GLUCURONOSYL TRANSFERASES"/>
    <property type="match status" value="1"/>
</dbReference>
<dbReference type="OMA" id="HPWSATI"/>
<evidence type="ECO:0000256" key="3">
    <source>
        <dbReference type="ARBA" id="ARBA00022679"/>
    </source>
</evidence>
<gene>
    <name evidence="7" type="ORF">PRUPE_6G233200</name>
</gene>
<name>M5W6T8_PRUPE</name>
<proteinExistence type="inferred from homology"/>
<dbReference type="PROSITE" id="PS00375">
    <property type="entry name" value="UDPGT"/>
    <property type="match status" value="1"/>
</dbReference>
<dbReference type="KEGG" id="pper:18773501"/>
<dbReference type="FunFam" id="3.40.50.2000:FF:000078">
    <property type="entry name" value="Glycosyltransferase"/>
    <property type="match status" value="1"/>
</dbReference>
<keyword evidence="3 4" id="KW-0808">Transferase</keyword>
<dbReference type="OrthoDB" id="5835829at2759"/>
<dbReference type="Proteomes" id="UP000006882">
    <property type="component" value="Chromosome G6"/>
</dbReference>
<dbReference type="Gene3D" id="3.40.50.2000">
    <property type="entry name" value="Glycogen Phosphorylase B"/>
    <property type="match status" value="2"/>
</dbReference>
<evidence type="ECO:0000259" key="6">
    <source>
        <dbReference type="Pfam" id="PF26168"/>
    </source>
</evidence>
<accession>M5W6T8</accession>
<comment type="similarity">
    <text evidence="1 4">Belongs to the UDP-glycosyltransferase family.</text>
</comment>
<dbReference type="AlphaFoldDB" id="M5W6T8"/>
<dbReference type="SUPFAM" id="SSF53756">
    <property type="entry name" value="UDP-Glycosyltransferase/glycogen phosphorylase"/>
    <property type="match status" value="1"/>
</dbReference>
<evidence type="ECO:0000256" key="4">
    <source>
        <dbReference type="RuleBase" id="RU003718"/>
    </source>
</evidence>
<reference evidence="7 8" key="1">
    <citation type="journal article" date="2013" name="Nat. Genet.">
        <title>The high-quality draft genome of peach (Prunus persica) identifies unique patterns of genetic diversity, domestication and genome evolution.</title>
        <authorList>
            <consortium name="International Peach Genome Initiative"/>
            <person name="Verde I."/>
            <person name="Abbott A.G."/>
            <person name="Scalabrin S."/>
            <person name="Jung S."/>
            <person name="Shu S."/>
            <person name="Marroni F."/>
            <person name="Zhebentyayeva T."/>
            <person name="Dettori M.T."/>
            <person name="Grimwood J."/>
            <person name="Cattonaro F."/>
            <person name="Zuccolo A."/>
            <person name="Rossini L."/>
            <person name="Jenkins J."/>
            <person name="Vendramin E."/>
            <person name="Meisel L.A."/>
            <person name="Decroocq V."/>
            <person name="Sosinski B."/>
            <person name="Prochnik S."/>
            <person name="Mitros T."/>
            <person name="Policriti A."/>
            <person name="Cipriani G."/>
            <person name="Dondini L."/>
            <person name="Ficklin S."/>
            <person name="Goodstein D.M."/>
            <person name="Xuan P."/>
            <person name="Del Fabbro C."/>
            <person name="Aramini V."/>
            <person name="Copetti D."/>
            <person name="Gonzalez S."/>
            <person name="Horner D.S."/>
            <person name="Falchi R."/>
            <person name="Lucas S."/>
            <person name="Mica E."/>
            <person name="Maldonado J."/>
            <person name="Lazzari B."/>
            <person name="Bielenberg D."/>
            <person name="Pirona R."/>
            <person name="Miculan M."/>
            <person name="Barakat A."/>
            <person name="Testolin R."/>
            <person name="Stella A."/>
            <person name="Tartarini S."/>
            <person name="Tonutti P."/>
            <person name="Arus P."/>
            <person name="Orellana A."/>
            <person name="Wells C."/>
            <person name="Main D."/>
            <person name="Vizzotto G."/>
            <person name="Silva H."/>
            <person name="Salamini F."/>
            <person name="Schmutz J."/>
            <person name="Morgante M."/>
            <person name="Rokhsar D.S."/>
        </authorList>
    </citation>
    <scope>NUCLEOTIDE SEQUENCE [LARGE SCALE GENOMIC DNA]</scope>
    <source>
        <strain evidence="8">cv. Nemared</strain>
    </source>
</reference>
<sequence length="486" mass="54692">MHAHTERAVEDKHSQPHAIMVPMPLQGHLLPHTHLAMKLASNGFTITFVNTQHIHHQISKSQPNDTEDQDDIFATARKSGLDIRYKTVSDGFPLAFNRFQNHNQAVEGLLYVFPAHVDELVGNLVQSDPSVTCLIVDTFHPWSATIANKYNLVNISFWTEPALVLSIYYHLDLLRERGHYGSHDNREDTVDYIPGVQAIEPKDLMSHLQEADISTPMHRALHKAFHEVQRADFILCNTVQELESNTLSALQEKQHTYAIGPVSPNNPTKSIVATNLMSEFDCTEWLNTKPNGSVLFVSFGSYVLVTKNDIEEIAHGLLLSKVSFIWVLRPNTTSYDETYILPVGFENEIKDRGLMVPWCSQIEVLSHPATGGFLTHCGWNSILESMWCGVPMLCFPLWTDQVTNRKLVVDDWGIGLNLCDRVKPITRVEVAEKINRLMSGKLGDGLQKQSKKVKQTLEDALAVNGSSQKNLSQFIGDVKAEIQKRV</sequence>
<dbReference type="eggNOG" id="KOG1192">
    <property type="taxonomic scope" value="Eukaryota"/>
</dbReference>
<evidence type="ECO:0000256" key="1">
    <source>
        <dbReference type="ARBA" id="ARBA00009995"/>
    </source>
</evidence>
<dbReference type="GO" id="GO:0035251">
    <property type="term" value="F:UDP-glucosyltransferase activity"/>
    <property type="evidence" value="ECO:0000318"/>
    <property type="project" value="GO_Central"/>
</dbReference>
<dbReference type="PANTHER" id="PTHR11926:SF1494">
    <property type="entry name" value="FLAVONOL 3-O-GLUCOSYLTRANSFERASE UGT76E12-RELATED"/>
    <property type="match status" value="1"/>
</dbReference>
<dbReference type="InterPro" id="IPR002213">
    <property type="entry name" value="UDP_glucos_trans"/>
</dbReference>
<protein>
    <recommendedName>
        <fullName evidence="5">Glycosyltransferase</fullName>
        <ecNumber evidence="5">2.4.1.-</ecNumber>
    </recommendedName>
</protein>
<dbReference type="InterPro" id="IPR035595">
    <property type="entry name" value="UDP_glycos_trans_CS"/>
</dbReference>
<organism evidence="7 8">
    <name type="scientific">Prunus persica</name>
    <name type="common">Peach</name>
    <name type="synonym">Amygdalus persica</name>
    <dbReference type="NCBI Taxonomy" id="3760"/>
    <lineage>
        <taxon>Eukaryota</taxon>
        <taxon>Viridiplantae</taxon>
        <taxon>Streptophyta</taxon>
        <taxon>Embryophyta</taxon>
        <taxon>Tracheophyta</taxon>
        <taxon>Spermatophyta</taxon>
        <taxon>Magnoliopsida</taxon>
        <taxon>eudicotyledons</taxon>
        <taxon>Gunneridae</taxon>
        <taxon>Pentapetalae</taxon>
        <taxon>rosids</taxon>
        <taxon>fabids</taxon>
        <taxon>Rosales</taxon>
        <taxon>Rosaceae</taxon>
        <taxon>Amygdaloideae</taxon>
        <taxon>Amygdaleae</taxon>
        <taxon>Prunus</taxon>
    </lineage>
</organism>
<dbReference type="HOGENOM" id="CLU_001724_0_3_1"/>
<dbReference type="CDD" id="cd03784">
    <property type="entry name" value="GT1_Gtf-like"/>
    <property type="match status" value="1"/>
</dbReference>
<feature type="domain" description="Glycosyltransferase N-terminal" evidence="6">
    <location>
        <begin position="19"/>
        <end position="264"/>
    </location>
</feature>
<evidence type="ECO:0000313" key="8">
    <source>
        <dbReference type="Proteomes" id="UP000006882"/>
    </source>
</evidence>
<evidence type="ECO:0000313" key="7">
    <source>
        <dbReference type="EMBL" id="ONI03011.1"/>
    </source>
</evidence>
<dbReference type="EMBL" id="CM007656">
    <property type="protein sequence ID" value="ONI03011.1"/>
    <property type="molecule type" value="Genomic_DNA"/>
</dbReference>